<gene>
    <name evidence="2" type="ORF">PV06_08296</name>
</gene>
<dbReference type="EMBL" id="KN847339">
    <property type="protein sequence ID" value="KIW39707.1"/>
    <property type="molecule type" value="Genomic_DNA"/>
</dbReference>
<dbReference type="HOGENOM" id="CLU_044860_1_0_1"/>
<dbReference type="RefSeq" id="XP_016259923.1">
    <property type="nucleotide sequence ID" value="XM_016409615.1"/>
</dbReference>
<dbReference type="AlphaFoldDB" id="A0A0D2BQ94"/>
<proteinExistence type="predicted"/>
<protein>
    <submittedName>
        <fullName evidence="2">Uncharacterized protein</fullName>
    </submittedName>
</protein>
<name>A0A0D2BQ94_9EURO</name>
<dbReference type="OrthoDB" id="3485856at2759"/>
<dbReference type="VEuPathDB" id="FungiDB:PV06_08296"/>
<feature type="region of interest" description="Disordered" evidence="1">
    <location>
        <begin position="1"/>
        <end position="39"/>
    </location>
</feature>
<evidence type="ECO:0000313" key="2">
    <source>
        <dbReference type="EMBL" id="KIW39707.1"/>
    </source>
</evidence>
<evidence type="ECO:0000313" key="3">
    <source>
        <dbReference type="Proteomes" id="UP000053342"/>
    </source>
</evidence>
<reference evidence="2 3" key="1">
    <citation type="submission" date="2015-01" db="EMBL/GenBank/DDBJ databases">
        <title>The Genome Sequence of Exophiala oligosperma CBS72588.</title>
        <authorList>
            <consortium name="The Broad Institute Genomics Platform"/>
            <person name="Cuomo C."/>
            <person name="de Hoog S."/>
            <person name="Gorbushina A."/>
            <person name="Stielow B."/>
            <person name="Teixiera M."/>
            <person name="Abouelleil A."/>
            <person name="Chapman S.B."/>
            <person name="Priest M."/>
            <person name="Young S.K."/>
            <person name="Wortman J."/>
            <person name="Nusbaum C."/>
            <person name="Birren B."/>
        </authorList>
    </citation>
    <scope>NUCLEOTIDE SEQUENCE [LARGE SCALE GENOMIC DNA]</scope>
    <source>
        <strain evidence="2 3">CBS 72588</strain>
    </source>
</reference>
<feature type="compositionally biased region" description="Polar residues" evidence="1">
    <location>
        <begin position="1"/>
        <end position="10"/>
    </location>
</feature>
<sequence length="331" mass="36776">MDSRQTSVLGQNHDENCATDHSAMSGDGPNSLPAQASENAEQPYKFELQALVTYLRDRQGGLRRSDAERNDFFLPAEQFKQFDELAEGGEFSGTRVRYDYSYATETLTLILHGIKHEFIVAYLNSCLTSFIGGVKDKAEPSMANFAASLRPTLSAALYYPFKNPKGRDQRSPDVSFIDVKNAEYPVLVGEVAVSQTTKELHKRAQEYIEQTQGRIRTVITVDVDHPVGKGARLLVWRAKFGGDEKFEGVACGDAVEIRNKDGVKNPDSQAGLFLSLEDFGFVRGTDGEDTDLQSVAAVNVANMDDLCKVLEYAEEVNELRRVRKDLRTGRS</sequence>
<dbReference type="GeneID" id="27360370"/>
<organism evidence="2 3">
    <name type="scientific">Exophiala oligosperma</name>
    <dbReference type="NCBI Taxonomy" id="215243"/>
    <lineage>
        <taxon>Eukaryota</taxon>
        <taxon>Fungi</taxon>
        <taxon>Dikarya</taxon>
        <taxon>Ascomycota</taxon>
        <taxon>Pezizomycotina</taxon>
        <taxon>Eurotiomycetes</taxon>
        <taxon>Chaetothyriomycetidae</taxon>
        <taxon>Chaetothyriales</taxon>
        <taxon>Herpotrichiellaceae</taxon>
        <taxon>Exophiala</taxon>
    </lineage>
</organism>
<dbReference type="Proteomes" id="UP000053342">
    <property type="component" value="Unassembled WGS sequence"/>
</dbReference>
<keyword evidence="3" id="KW-1185">Reference proteome</keyword>
<evidence type="ECO:0000256" key="1">
    <source>
        <dbReference type="SAM" id="MobiDB-lite"/>
    </source>
</evidence>
<accession>A0A0D2BQ94</accession>
<dbReference type="STRING" id="215243.A0A0D2BQ94"/>